<evidence type="ECO:0008006" key="6">
    <source>
        <dbReference type="Google" id="ProtNLM"/>
    </source>
</evidence>
<keyword evidence="1" id="KW-0677">Repeat</keyword>
<dbReference type="Proteomes" id="UP000507470">
    <property type="component" value="Unassembled WGS sequence"/>
</dbReference>
<dbReference type="SUPFAM" id="SSF48403">
    <property type="entry name" value="Ankyrin repeat"/>
    <property type="match status" value="5"/>
</dbReference>
<protein>
    <recommendedName>
        <fullName evidence="6">ANK</fullName>
    </recommendedName>
</protein>
<organism evidence="4 5">
    <name type="scientific">Mytilus coruscus</name>
    <name type="common">Sea mussel</name>
    <dbReference type="NCBI Taxonomy" id="42192"/>
    <lineage>
        <taxon>Eukaryota</taxon>
        <taxon>Metazoa</taxon>
        <taxon>Spiralia</taxon>
        <taxon>Lophotrochozoa</taxon>
        <taxon>Mollusca</taxon>
        <taxon>Bivalvia</taxon>
        <taxon>Autobranchia</taxon>
        <taxon>Pteriomorphia</taxon>
        <taxon>Mytilida</taxon>
        <taxon>Mytiloidea</taxon>
        <taxon>Mytilidae</taxon>
        <taxon>Mytilinae</taxon>
        <taxon>Mytilus</taxon>
    </lineage>
</organism>
<name>A0A6J8BHL1_MYTCO</name>
<feature type="repeat" description="ANK" evidence="3">
    <location>
        <begin position="161"/>
        <end position="193"/>
    </location>
</feature>
<dbReference type="InterPro" id="IPR002110">
    <property type="entry name" value="Ankyrin_rpt"/>
</dbReference>
<feature type="repeat" description="ANK" evidence="3">
    <location>
        <begin position="725"/>
        <end position="753"/>
    </location>
</feature>
<dbReference type="PROSITE" id="PS50297">
    <property type="entry name" value="ANK_REP_REGION"/>
    <property type="match status" value="13"/>
</dbReference>
<feature type="repeat" description="ANK" evidence="3">
    <location>
        <begin position="856"/>
        <end position="888"/>
    </location>
</feature>
<sequence length="1322" mass="149298">MVSEDDEEKYNNRIKTDLENGKIHCCLNNAQMKYKEYRIKFRDIIKNLEYNLITNLINRKDDNGINSFIISCLCGYDELVALFISVGADVDCKNGFFTLLTAACHDGHLHTVEILLNKGSNINQTNIHTETPLYTACFEGHYNLVNLLIDKEADINKQNKYRHTPLYASCLTGHETIVSLLIDNGAKLSQCEDCLIVASLGGHKKIIEKLLLSGCGINSVDTKGKTALFIACEEGFTNIVKLLIDNNADILKVNSNGETPLHAACCVDNNDIVSVLISNDADVNMIDVDFETPIHKACRNGSLCVIQTLLNCGADTHKLNREEHTFLFGKHRGDIKTAQSLIRNRADVNMKTDSGEMPLVAACQQGHGFLIQLLLEEGADVNEALCCVVQEGYDRTIKMLLYKGGNVDCKGVDEKSLLALTCEKGSTKAVKFLLEKGADFRKRDVNGKTLLHVACNTGNFDLVQILIDKGLDLTIHDKNGRFPLYVSMHKGFNDLSKHLIEKNCPIAISEEDRKTALISVFESGNMKISKLLVINGYTETLSNFNETVLYYPYKLDLSEEVAILRRNDIKEKYKYGYTPMILADIAGNDDLSEYLLNLICSIRNTSISNDCIEHSITKEHAYLNATIDNRLSLQEYEYLFQACMTGEDKSGILEKLTPSNIFDIFIKPGEPNVSIWFEQTPLCLAIRRGHTEVAKALIKHGVDVDLTFEDWSDEKDPSLSKTIQYGYTPLFAACQREYNEIVCMLLARGANLNKALYDACREGYLDTVQFLLHKGAGVNSISRYNQTALFGACIGVYSSIVKFLIDQGAVIDNKCRHKDEDTNEITCLYAAYLHDNHNQVQLLISRGADVNAVGNFGRTLLHDACRERNYKIIELLVYKGVDINVSDMFGATPLLACLLQNEEEDLWQKDFIEGNSCFPFDLDKWDPVNIISFCKLQENYVEQWTRFKPLLFGRKYKSLTEDHYKVIQLLVENSADINKAEKKGRTPLAFARETGDTRTKGYDEIVKLLINHGADYNYHCNRDGKTPLYSACKLGFNTIAEILIANGADVYEIEETGKTLLPVTITIYLFQLLIGISSDLNKPDCFGRYPLYESMINGVDDISDYLLHKDCPIAIVEGDKKTALISVFERGNTDLTRLVVSKGYTNGIANFNETILHNAYRLADIAGNDDLSEYLIQKGFPIARNDDLSEYLITQDFNYGLRYSVRCSENNETVYITRTGDHKQIITENICDEYKYLFQVCMTGRVHPWRKCVDQNPFAKRKLHFFFRSKERNGSFWFTQTPLCLTSRMGRIEAVKLLLQYGAEVDKMSEDVKNDYGFSMTF</sequence>
<feature type="repeat" description="ANK" evidence="3">
    <location>
        <begin position="289"/>
        <end position="321"/>
    </location>
</feature>
<reference evidence="4 5" key="1">
    <citation type="submission" date="2020-06" db="EMBL/GenBank/DDBJ databases">
        <authorList>
            <person name="Li R."/>
            <person name="Bekaert M."/>
        </authorList>
    </citation>
    <scope>NUCLEOTIDE SEQUENCE [LARGE SCALE GENOMIC DNA]</scope>
    <source>
        <strain evidence="5">wild</strain>
    </source>
</reference>
<evidence type="ECO:0000256" key="2">
    <source>
        <dbReference type="ARBA" id="ARBA00023043"/>
    </source>
</evidence>
<feature type="repeat" description="ANK" evidence="3">
    <location>
        <begin position="256"/>
        <end position="288"/>
    </location>
</feature>
<feature type="repeat" description="ANK" evidence="3">
    <location>
        <begin position="354"/>
        <end position="382"/>
    </location>
</feature>
<evidence type="ECO:0000256" key="3">
    <source>
        <dbReference type="PROSITE-ProRule" id="PRU00023"/>
    </source>
</evidence>
<evidence type="ECO:0000256" key="1">
    <source>
        <dbReference type="ARBA" id="ARBA00022737"/>
    </source>
</evidence>
<feature type="repeat" description="ANK" evidence="3">
    <location>
        <begin position="677"/>
        <end position="709"/>
    </location>
</feature>
<dbReference type="PROSITE" id="PS50088">
    <property type="entry name" value="ANK_REPEAT"/>
    <property type="match status" value="17"/>
</dbReference>
<keyword evidence="2 3" id="KW-0040">ANK repeat</keyword>
<feature type="repeat" description="ANK" evidence="3">
    <location>
        <begin position="983"/>
        <end position="1021"/>
    </location>
</feature>
<dbReference type="PANTHER" id="PTHR24198">
    <property type="entry name" value="ANKYRIN REPEAT AND PROTEIN KINASE DOMAIN-CONTAINING PROTEIN"/>
    <property type="match status" value="1"/>
</dbReference>
<dbReference type="SMART" id="SM00248">
    <property type="entry name" value="ANK"/>
    <property type="match status" value="28"/>
</dbReference>
<dbReference type="Pfam" id="PF00023">
    <property type="entry name" value="Ank"/>
    <property type="match status" value="2"/>
</dbReference>
<keyword evidence="5" id="KW-1185">Reference proteome</keyword>
<dbReference type="OrthoDB" id="10439899at2759"/>
<accession>A0A6J8BHL1</accession>
<feature type="repeat" description="ANK" evidence="3">
    <location>
        <begin position="446"/>
        <end position="478"/>
    </location>
</feature>
<dbReference type="PANTHER" id="PTHR24198:SF165">
    <property type="entry name" value="ANKYRIN REPEAT-CONTAINING PROTEIN-RELATED"/>
    <property type="match status" value="1"/>
</dbReference>
<dbReference type="Pfam" id="PF12796">
    <property type="entry name" value="Ank_2"/>
    <property type="match status" value="8"/>
</dbReference>
<evidence type="ECO:0000313" key="4">
    <source>
        <dbReference type="EMBL" id="CAC5382931.1"/>
    </source>
</evidence>
<dbReference type="PRINTS" id="PR01415">
    <property type="entry name" value="ANKYRIN"/>
</dbReference>
<feature type="repeat" description="ANK" evidence="3">
    <location>
        <begin position="128"/>
        <end position="160"/>
    </location>
</feature>
<feature type="repeat" description="ANK" evidence="3">
    <location>
        <begin position="1023"/>
        <end position="1055"/>
    </location>
</feature>
<feature type="repeat" description="ANK" evidence="3">
    <location>
        <begin position="95"/>
        <end position="127"/>
    </location>
</feature>
<dbReference type="EMBL" id="CACVKT020003291">
    <property type="protein sequence ID" value="CAC5382931.1"/>
    <property type="molecule type" value="Genomic_DNA"/>
</dbReference>
<gene>
    <name evidence="4" type="ORF">MCOR_18720</name>
</gene>
<feature type="repeat" description="ANK" evidence="3">
    <location>
        <begin position="1278"/>
        <end position="1310"/>
    </location>
</feature>
<proteinExistence type="predicted"/>
<feature type="repeat" description="ANK" evidence="3">
    <location>
        <begin position="823"/>
        <end position="855"/>
    </location>
</feature>
<dbReference type="Gene3D" id="1.25.40.20">
    <property type="entry name" value="Ankyrin repeat-containing domain"/>
    <property type="match status" value="7"/>
</dbReference>
<feature type="repeat" description="ANK" evidence="3">
    <location>
        <begin position="751"/>
        <end position="783"/>
    </location>
</feature>
<feature type="repeat" description="ANK" evidence="3">
    <location>
        <begin position="413"/>
        <end position="445"/>
    </location>
</feature>
<evidence type="ECO:0000313" key="5">
    <source>
        <dbReference type="Proteomes" id="UP000507470"/>
    </source>
</evidence>
<dbReference type="InterPro" id="IPR036770">
    <property type="entry name" value="Ankyrin_rpt-contain_sf"/>
</dbReference>
<feature type="repeat" description="ANK" evidence="3">
    <location>
        <begin position="223"/>
        <end position="255"/>
    </location>
</feature>